<evidence type="ECO:0000313" key="3">
    <source>
        <dbReference type="Proteomes" id="UP000570595"/>
    </source>
</evidence>
<dbReference type="Proteomes" id="UP000570595">
    <property type="component" value="Unassembled WGS sequence"/>
</dbReference>
<evidence type="ECO:0000256" key="1">
    <source>
        <dbReference type="SAM" id="MobiDB-lite"/>
    </source>
</evidence>
<feature type="region of interest" description="Disordered" evidence="1">
    <location>
        <begin position="37"/>
        <end position="64"/>
    </location>
</feature>
<evidence type="ECO:0000313" key="2">
    <source>
        <dbReference type="EMBL" id="KAF4663052.1"/>
    </source>
</evidence>
<gene>
    <name evidence="2" type="ORF">FOZ61_001985</name>
</gene>
<protein>
    <submittedName>
        <fullName evidence="2">Uncharacterized protein</fullName>
    </submittedName>
</protein>
<comment type="caution">
    <text evidence="2">The sequence shown here is derived from an EMBL/GenBank/DDBJ whole genome shotgun (WGS) entry which is preliminary data.</text>
</comment>
<organism evidence="2 3">
    <name type="scientific">Perkinsus olseni</name>
    <name type="common">Perkinsus atlanticus</name>
    <dbReference type="NCBI Taxonomy" id="32597"/>
    <lineage>
        <taxon>Eukaryota</taxon>
        <taxon>Sar</taxon>
        <taxon>Alveolata</taxon>
        <taxon>Perkinsozoa</taxon>
        <taxon>Perkinsea</taxon>
        <taxon>Perkinsida</taxon>
        <taxon>Perkinsidae</taxon>
        <taxon>Perkinsus</taxon>
    </lineage>
</organism>
<proteinExistence type="predicted"/>
<dbReference type="OrthoDB" id="10410453at2759"/>
<reference evidence="2 3" key="1">
    <citation type="submission" date="2020-04" db="EMBL/GenBank/DDBJ databases">
        <title>Perkinsus olseni comparative genomics.</title>
        <authorList>
            <person name="Bogema D.R."/>
        </authorList>
    </citation>
    <scope>NUCLEOTIDE SEQUENCE [LARGE SCALE GENOMIC DNA]</scope>
    <source>
        <strain evidence="2">ATCC PRA-179</strain>
    </source>
</reference>
<accession>A0A7J6LUR8</accession>
<name>A0A7J6LUR8_PEROL</name>
<sequence length="86" mass="9473">MSRTTHILTAQPKWRLTNLHNAKTHLGPCEEVEGEANRHSTGHCSVRLAGGGQPRIADKARPKKVVQQTPCSQFYSDGVSTTELIH</sequence>
<dbReference type="AlphaFoldDB" id="A0A7J6LUR8"/>
<dbReference type="EMBL" id="JABAHT010000152">
    <property type="protein sequence ID" value="KAF4663052.1"/>
    <property type="molecule type" value="Genomic_DNA"/>
</dbReference>